<feature type="compositionally biased region" description="Low complexity" evidence="1">
    <location>
        <begin position="673"/>
        <end position="687"/>
    </location>
</feature>
<dbReference type="PROSITE" id="PS50004">
    <property type="entry name" value="C2"/>
    <property type="match status" value="1"/>
</dbReference>
<dbReference type="AlphaFoldDB" id="A0AAD7WHQ4"/>
<feature type="region of interest" description="Disordered" evidence="1">
    <location>
        <begin position="625"/>
        <end position="687"/>
    </location>
</feature>
<dbReference type="Pfam" id="PF18696">
    <property type="entry name" value="SMP_C2CD2L"/>
    <property type="match status" value="1"/>
</dbReference>
<feature type="region of interest" description="Disordered" evidence="1">
    <location>
        <begin position="553"/>
        <end position="604"/>
    </location>
</feature>
<evidence type="ECO:0000313" key="5">
    <source>
        <dbReference type="Proteomes" id="UP001221898"/>
    </source>
</evidence>
<keyword evidence="2" id="KW-0812">Transmembrane</keyword>
<feature type="region of interest" description="Disordered" evidence="1">
    <location>
        <begin position="413"/>
        <end position="447"/>
    </location>
</feature>
<dbReference type="GO" id="GO:0035091">
    <property type="term" value="F:phosphatidylinositol binding"/>
    <property type="evidence" value="ECO:0007669"/>
    <property type="project" value="TreeGrafter"/>
</dbReference>
<feature type="compositionally biased region" description="Polar residues" evidence="1">
    <location>
        <begin position="557"/>
        <end position="569"/>
    </location>
</feature>
<protein>
    <recommendedName>
        <fullName evidence="3">C2 domain-containing protein</fullName>
    </recommendedName>
</protein>
<evidence type="ECO:0000259" key="3">
    <source>
        <dbReference type="PROSITE" id="PS50004"/>
    </source>
</evidence>
<accession>A0AAD7WHQ4</accession>
<feature type="compositionally biased region" description="Basic residues" evidence="1">
    <location>
        <begin position="649"/>
        <end position="672"/>
    </location>
</feature>
<dbReference type="GO" id="GO:0008526">
    <property type="term" value="F:phosphatidylinositol transfer activity"/>
    <property type="evidence" value="ECO:0007669"/>
    <property type="project" value="TreeGrafter"/>
</dbReference>
<proteinExistence type="predicted"/>
<name>A0AAD7WHQ4_9TELE</name>
<dbReference type="Proteomes" id="UP001221898">
    <property type="component" value="Unassembled WGS sequence"/>
</dbReference>
<dbReference type="PANTHER" id="PTHR21119">
    <property type="entry name" value="C2 DOMAIN-CONTAINING PROTEIN"/>
    <property type="match status" value="1"/>
</dbReference>
<evidence type="ECO:0000256" key="1">
    <source>
        <dbReference type="SAM" id="MobiDB-lite"/>
    </source>
</evidence>
<feature type="compositionally biased region" description="Basic and acidic residues" evidence="1">
    <location>
        <begin position="628"/>
        <end position="640"/>
    </location>
</feature>
<feature type="domain" description="C2" evidence="3">
    <location>
        <begin position="262"/>
        <end position="387"/>
    </location>
</feature>
<reference evidence="4" key="1">
    <citation type="journal article" date="2023" name="Science">
        <title>Genome structures resolve the early diversification of teleost fishes.</title>
        <authorList>
            <person name="Parey E."/>
            <person name="Louis A."/>
            <person name="Montfort J."/>
            <person name="Bouchez O."/>
            <person name="Roques C."/>
            <person name="Iampietro C."/>
            <person name="Lluch J."/>
            <person name="Castinel A."/>
            <person name="Donnadieu C."/>
            <person name="Desvignes T."/>
            <person name="Floi Bucao C."/>
            <person name="Jouanno E."/>
            <person name="Wen M."/>
            <person name="Mejri S."/>
            <person name="Dirks R."/>
            <person name="Jansen H."/>
            <person name="Henkel C."/>
            <person name="Chen W.J."/>
            <person name="Zahm M."/>
            <person name="Cabau C."/>
            <person name="Klopp C."/>
            <person name="Thompson A.W."/>
            <person name="Robinson-Rechavi M."/>
            <person name="Braasch I."/>
            <person name="Lecointre G."/>
            <person name="Bobe J."/>
            <person name="Postlethwait J.H."/>
            <person name="Berthelot C."/>
            <person name="Roest Crollius H."/>
            <person name="Guiguen Y."/>
        </authorList>
    </citation>
    <scope>NUCLEOTIDE SEQUENCE</scope>
    <source>
        <strain evidence="4">NC1722</strain>
    </source>
</reference>
<feature type="compositionally biased region" description="Basic and acidic residues" evidence="1">
    <location>
        <begin position="413"/>
        <end position="424"/>
    </location>
</feature>
<dbReference type="PANTHER" id="PTHR21119:SF8">
    <property type="entry name" value="PHOSPHOLIPID TRANSFER PROTEIN C2CD2L"/>
    <property type="match status" value="1"/>
</dbReference>
<dbReference type="GO" id="GO:0035774">
    <property type="term" value="P:positive regulation of insulin secretion involved in cellular response to glucose stimulus"/>
    <property type="evidence" value="ECO:0007669"/>
    <property type="project" value="TreeGrafter"/>
</dbReference>
<keyword evidence="2" id="KW-0472">Membrane</keyword>
<organism evidence="4 5">
    <name type="scientific">Aldrovandia affinis</name>
    <dbReference type="NCBI Taxonomy" id="143900"/>
    <lineage>
        <taxon>Eukaryota</taxon>
        <taxon>Metazoa</taxon>
        <taxon>Chordata</taxon>
        <taxon>Craniata</taxon>
        <taxon>Vertebrata</taxon>
        <taxon>Euteleostomi</taxon>
        <taxon>Actinopterygii</taxon>
        <taxon>Neopterygii</taxon>
        <taxon>Teleostei</taxon>
        <taxon>Notacanthiformes</taxon>
        <taxon>Halosauridae</taxon>
        <taxon>Aldrovandia</taxon>
    </lineage>
</organism>
<dbReference type="InterPro" id="IPR039934">
    <property type="entry name" value="C2CD2/C2CD2L"/>
</dbReference>
<dbReference type="InterPro" id="IPR000008">
    <property type="entry name" value="C2_dom"/>
</dbReference>
<keyword evidence="5" id="KW-1185">Reference proteome</keyword>
<evidence type="ECO:0000313" key="4">
    <source>
        <dbReference type="EMBL" id="KAJ8397213.1"/>
    </source>
</evidence>
<sequence length="687" mass="74215">MLEEIGWVTLVAVFLVSVLTVLAWLVQYSVGGRNAGAASWVLLPLLPRNLRPRVLAQGAWGSLRKLRFGRGAGARDVAGAKGVLSSLFSFRSFRESSVRAWVRALNEQACRHGSSIQIHFEDGLQLPSCASIGQVTYVDQSASTMVLQCDCTVDTVTFSVTVTQQSPATVSIDTYQVTIAPVQAQLVVCLEEVEEEEGLLVSWSFSEQPPLCISVSPCRVQREECEEKVDVNTIRDLVENAIISTHPAMMVHLKACVSASASPGKRQNRVRSSPARAAPVQRILVHQLRATGLRGRGGHLVRLGDLCCVLELDPPTQEARSSFLPSPIRPGAELEWEEDLALDLDVETKGLKVRLVERNSDGEKFLPGHASIPLDLPRRAPIGQQVLSVSTGPRVPPTATVIMELLFLESGDAHKCQGDPRPRTSDSPAPEVETDHNSKSAGKIVTPTRTVQTQFNLDCKPGSPFCSPHRVGRAESAALRASGGGFSPTTSLKMPFFNGLDPPDDTAIRHLTMKGPPLKRKSNIITAKGPIAAGGSACSIGCAAPAHTGLQGEYSPGGNNCDRTSSQRALRQDRDEAARSSNSERPSTDDMEYETGSTGALETRSLKDHKVGFLRGGTKLLFRRRARQKDPSLSRSHEDISDTGQASLTRKKSGSFSRRLIKRFSFHSRSKSKTGTNANGAPATADD</sequence>
<evidence type="ECO:0000256" key="2">
    <source>
        <dbReference type="SAM" id="Phobius"/>
    </source>
</evidence>
<dbReference type="EMBL" id="JAINUG010000099">
    <property type="protein sequence ID" value="KAJ8397213.1"/>
    <property type="molecule type" value="Genomic_DNA"/>
</dbReference>
<feature type="transmembrane region" description="Helical" evidence="2">
    <location>
        <begin position="7"/>
        <end position="26"/>
    </location>
</feature>
<gene>
    <name evidence="4" type="ORF">AAFF_G00440470</name>
</gene>
<dbReference type="GO" id="GO:0098592">
    <property type="term" value="C:cytoplasmic side of apical plasma membrane"/>
    <property type="evidence" value="ECO:0007669"/>
    <property type="project" value="TreeGrafter"/>
</dbReference>
<keyword evidence="2" id="KW-1133">Transmembrane helix</keyword>
<comment type="caution">
    <text evidence="4">The sequence shown here is derived from an EMBL/GenBank/DDBJ whole genome shotgun (WGS) entry which is preliminary data.</text>
</comment>
<dbReference type="InterPro" id="IPR040885">
    <property type="entry name" value="SMP_C2CD2L"/>
</dbReference>